<evidence type="ECO:0000313" key="3">
    <source>
        <dbReference type="Proteomes" id="UP001607302"/>
    </source>
</evidence>
<dbReference type="EMBL" id="JAUDFV010000141">
    <property type="protein sequence ID" value="KAL2722531.1"/>
    <property type="molecule type" value="Genomic_DNA"/>
</dbReference>
<proteinExistence type="predicted"/>
<name>A0ABD2API5_VESSQ</name>
<evidence type="ECO:0000256" key="1">
    <source>
        <dbReference type="SAM" id="MobiDB-lite"/>
    </source>
</evidence>
<sequence>MEAETRSLKPKNEQQLFIRESNELRETIRVEGMMALFSQEKHSFVGNDRVEGTTTRVQVEVQVRFIGFGTSDMNCAYQYPHPAHPQNVMAMVPTTSQQNHVPSTDTEYLEVMRKNSAATYSTCLLLRVVVGEEEEEEEGKEEEEEAARRAVMNGPRLDARPAAVAPQSSSIMEN</sequence>
<gene>
    <name evidence="2" type="ORF">V1478_009394</name>
</gene>
<keyword evidence="3" id="KW-1185">Reference proteome</keyword>
<protein>
    <submittedName>
        <fullName evidence="2">Transcription factor Sp9</fullName>
    </submittedName>
</protein>
<dbReference type="AlphaFoldDB" id="A0ABD2API5"/>
<dbReference type="Proteomes" id="UP001607302">
    <property type="component" value="Unassembled WGS sequence"/>
</dbReference>
<organism evidence="2 3">
    <name type="scientific">Vespula squamosa</name>
    <name type="common">Southern yellow jacket</name>
    <name type="synonym">Wasp</name>
    <dbReference type="NCBI Taxonomy" id="30214"/>
    <lineage>
        <taxon>Eukaryota</taxon>
        <taxon>Metazoa</taxon>
        <taxon>Ecdysozoa</taxon>
        <taxon>Arthropoda</taxon>
        <taxon>Hexapoda</taxon>
        <taxon>Insecta</taxon>
        <taxon>Pterygota</taxon>
        <taxon>Neoptera</taxon>
        <taxon>Endopterygota</taxon>
        <taxon>Hymenoptera</taxon>
        <taxon>Apocrita</taxon>
        <taxon>Aculeata</taxon>
        <taxon>Vespoidea</taxon>
        <taxon>Vespidae</taxon>
        <taxon>Vespinae</taxon>
        <taxon>Vespula</taxon>
    </lineage>
</organism>
<evidence type="ECO:0000313" key="2">
    <source>
        <dbReference type="EMBL" id="KAL2722531.1"/>
    </source>
</evidence>
<feature type="region of interest" description="Disordered" evidence="1">
    <location>
        <begin position="132"/>
        <end position="174"/>
    </location>
</feature>
<reference evidence="2 3" key="1">
    <citation type="journal article" date="2024" name="Ann. Entomol. Soc. Am.">
        <title>Genomic analyses of the southern and eastern yellowjacket wasps (Hymenoptera: Vespidae) reveal evolutionary signatures of social life.</title>
        <authorList>
            <person name="Catto M.A."/>
            <person name="Caine P.B."/>
            <person name="Orr S.E."/>
            <person name="Hunt B.G."/>
            <person name="Goodisman M.A.D."/>
        </authorList>
    </citation>
    <scope>NUCLEOTIDE SEQUENCE [LARGE SCALE GENOMIC DNA]</scope>
    <source>
        <strain evidence="2">233</strain>
        <tissue evidence="2">Head and thorax</tissue>
    </source>
</reference>
<comment type="caution">
    <text evidence="2">The sequence shown here is derived from an EMBL/GenBank/DDBJ whole genome shotgun (WGS) entry which is preliminary data.</text>
</comment>
<accession>A0ABD2API5</accession>
<feature type="compositionally biased region" description="Acidic residues" evidence="1">
    <location>
        <begin position="132"/>
        <end position="145"/>
    </location>
</feature>